<keyword evidence="3" id="KW-0813">Transport</keyword>
<evidence type="ECO:0000256" key="7">
    <source>
        <dbReference type="ARBA" id="ARBA00022840"/>
    </source>
</evidence>
<dbReference type="InterPro" id="IPR003587">
    <property type="entry name" value="Hint_dom_N"/>
</dbReference>
<dbReference type="Gene3D" id="2.40.30.20">
    <property type="match status" value="1"/>
</dbReference>
<dbReference type="PANTHER" id="PTHR43607:SF1">
    <property type="entry name" value="H(+)-TRANSPORTING TWO-SECTOR ATPASE"/>
    <property type="match status" value="1"/>
</dbReference>
<dbReference type="Pfam" id="PF02874">
    <property type="entry name" value="ATP-synt_ab_N"/>
    <property type="match status" value="1"/>
</dbReference>
<keyword evidence="9" id="KW-0406">Ion transport</keyword>
<dbReference type="AlphaFoldDB" id="A0A497JF28"/>
<dbReference type="Pfam" id="PF14890">
    <property type="entry name" value="Intein_splicing"/>
    <property type="match status" value="1"/>
</dbReference>
<dbReference type="InterPro" id="IPR036844">
    <property type="entry name" value="Hint_dom_sf"/>
</dbReference>
<evidence type="ECO:0000256" key="11">
    <source>
        <dbReference type="ARBA" id="ARBA00023310"/>
    </source>
</evidence>
<dbReference type="InterPro" id="IPR027417">
    <property type="entry name" value="P-loop_NTPase"/>
</dbReference>
<comment type="caution">
    <text evidence="13">The sequence shown here is derived from an EMBL/GenBank/DDBJ whole genome shotgun (WGS) entry which is preliminary data.</text>
</comment>
<dbReference type="Gene3D" id="2.40.50.100">
    <property type="match status" value="1"/>
</dbReference>
<dbReference type="SMART" id="SM00306">
    <property type="entry name" value="HintN"/>
    <property type="match status" value="1"/>
</dbReference>
<evidence type="ECO:0000259" key="12">
    <source>
        <dbReference type="SMART" id="SM00306"/>
    </source>
</evidence>
<accession>A0A497JF28</accession>
<dbReference type="GO" id="GO:0006754">
    <property type="term" value="P:ATP biosynthetic process"/>
    <property type="evidence" value="ECO:0007669"/>
    <property type="project" value="UniProtKB-KW"/>
</dbReference>
<dbReference type="Gene3D" id="3.40.50.300">
    <property type="entry name" value="P-loop containing nucleotide triphosphate hydrolases"/>
    <property type="match status" value="1"/>
</dbReference>
<dbReference type="InterPro" id="IPR023366">
    <property type="entry name" value="ATP_synth_asu-like_sf"/>
</dbReference>
<reference evidence="13 14" key="1">
    <citation type="submission" date="2018-06" db="EMBL/GenBank/DDBJ databases">
        <title>Extensive metabolic versatility and redundancy in microbially diverse, dynamic hydrothermal sediments.</title>
        <authorList>
            <person name="Dombrowski N."/>
            <person name="Teske A."/>
            <person name="Baker B.J."/>
        </authorList>
    </citation>
    <scope>NUCLEOTIDE SEQUENCE [LARGE SCALE GENOMIC DNA]</scope>
    <source>
        <strain evidence="13">B9_G13</strain>
    </source>
</reference>
<keyword evidence="8" id="KW-1278">Translocase</keyword>
<dbReference type="Pfam" id="PF16886">
    <property type="entry name" value="ATP-synt_ab_Xtn"/>
    <property type="match status" value="1"/>
</dbReference>
<name>A0A497JF28_9ARCH</name>
<dbReference type="PROSITE" id="PS50817">
    <property type="entry name" value="INTEIN_N_TER"/>
    <property type="match status" value="1"/>
</dbReference>
<keyword evidence="13" id="KW-0378">Hydrolase</keyword>
<proteinExistence type="inferred from homology"/>
<evidence type="ECO:0000313" key="14">
    <source>
        <dbReference type="Proteomes" id="UP000277633"/>
    </source>
</evidence>
<keyword evidence="6" id="KW-0375">Hydrogen ion transport</keyword>
<keyword evidence="4" id="KW-1003">Cell membrane</keyword>
<evidence type="ECO:0000313" key="13">
    <source>
        <dbReference type="EMBL" id="RLG68777.1"/>
    </source>
</evidence>
<evidence type="ECO:0000256" key="2">
    <source>
        <dbReference type="ARBA" id="ARBA00012473"/>
    </source>
</evidence>
<dbReference type="InterPro" id="IPR022878">
    <property type="entry name" value="V-ATPase_asu"/>
</dbReference>
<dbReference type="Proteomes" id="UP000277633">
    <property type="component" value="Unassembled WGS sequence"/>
</dbReference>
<dbReference type="EMBL" id="QMWO01000122">
    <property type="protein sequence ID" value="RLG68777.1"/>
    <property type="molecule type" value="Genomic_DNA"/>
</dbReference>
<keyword evidence="5" id="KW-0547">Nucleotide-binding</keyword>
<dbReference type="SUPFAM" id="SSF51294">
    <property type="entry name" value="Hedgehog/intein (Hint) domain"/>
    <property type="match status" value="1"/>
</dbReference>
<keyword evidence="11" id="KW-0066">ATP synthesis</keyword>
<evidence type="ECO:0000256" key="4">
    <source>
        <dbReference type="ARBA" id="ARBA00022475"/>
    </source>
</evidence>
<dbReference type="InterPro" id="IPR031686">
    <property type="entry name" value="ATP-synth_a_Xtn"/>
</dbReference>
<evidence type="ECO:0000256" key="9">
    <source>
        <dbReference type="ARBA" id="ARBA00023065"/>
    </source>
</evidence>
<dbReference type="SUPFAM" id="SSF52540">
    <property type="entry name" value="P-loop containing nucleoside triphosphate hydrolases"/>
    <property type="match status" value="1"/>
</dbReference>
<organism evidence="13 14">
    <name type="scientific">Candidatus Iainarchaeum sp</name>
    <dbReference type="NCBI Taxonomy" id="3101447"/>
    <lineage>
        <taxon>Archaea</taxon>
        <taxon>Candidatus Iainarchaeota</taxon>
        <taxon>Candidatus Iainarchaeia</taxon>
        <taxon>Candidatus Iainarchaeales</taxon>
        <taxon>Candidatus Iainarchaeaceae</taxon>
        <taxon>Candidatus Iainarchaeum</taxon>
    </lineage>
</organism>
<evidence type="ECO:0000256" key="3">
    <source>
        <dbReference type="ARBA" id="ARBA00022448"/>
    </source>
</evidence>
<protein>
    <recommendedName>
        <fullName evidence="2">H(+)-transporting two-sector ATPase</fullName>
        <ecNumber evidence="2">7.1.2.2</ecNumber>
    </recommendedName>
</protein>
<dbReference type="Gene3D" id="2.170.16.10">
    <property type="entry name" value="Hedgehog/Intein (Hint) domain"/>
    <property type="match status" value="1"/>
</dbReference>
<comment type="similarity">
    <text evidence="1">Belongs to the ATPase alpha/beta chains family.</text>
</comment>
<dbReference type="GO" id="GO:0046961">
    <property type="term" value="F:proton-transporting ATPase activity, rotational mechanism"/>
    <property type="evidence" value="ECO:0007669"/>
    <property type="project" value="InterPro"/>
</dbReference>
<evidence type="ECO:0000256" key="5">
    <source>
        <dbReference type="ARBA" id="ARBA00022741"/>
    </source>
</evidence>
<dbReference type="GO" id="GO:0016787">
    <property type="term" value="F:hydrolase activity"/>
    <property type="evidence" value="ECO:0007669"/>
    <property type="project" value="UniProtKB-KW"/>
</dbReference>
<feature type="domain" description="Hint" evidence="12">
    <location>
        <begin position="231"/>
        <end position="350"/>
    </location>
</feature>
<dbReference type="FunFam" id="2.40.30.20:FF:000002">
    <property type="entry name" value="V-type proton ATPase catalytic subunit A"/>
    <property type="match status" value="1"/>
</dbReference>
<evidence type="ECO:0000256" key="10">
    <source>
        <dbReference type="ARBA" id="ARBA00023136"/>
    </source>
</evidence>
<evidence type="ECO:0000256" key="8">
    <source>
        <dbReference type="ARBA" id="ARBA00022967"/>
    </source>
</evidence>
<dbReference type="InterPro" id="IPR004100">
    <property type="entry name" value="ATPase_F1/V1/A1_a/bsu_N"/>
</dbReference>
<keyword evidence="10" id="KW-0472">Membrane</keyword>
<dbReference type="FunFam" id="2.40.50.100:FF:000008">
    <property type="entry name" value="V-type proton ATPase catalytic subunit A"/>
    <property type="match status" value="1"/>
</dbReference>
<dbReference type="PANTHER" id="PTHR43607">
    <property type="entry name" value="V-TYPE PROTON ATPASE CATALYTIC SUBUNIT A"/>
    <property type="match status" value="1"/>
</dbReference>
<dbReference type="InterPro" id="IPR006141">
    <property type="entry name" value="Intein_N"/>
</dbReference>
<sequence length="366" mass="40384">MLGVISKISGPVIEAKNMLGVKLNEVVRVGNAKLVGEVIRINKDVATIQVYEETSGLKPGEPVYSTGMPLSVELGPGLLGSIYDGIQRPLDVVSAKHGAFVPRGVEEPALDRKKKWHFKPVVKNGTKVKEGQIIGTVKETETIEHRIIVPLGVNGTIKGLKEGDYTVEDTIAEVNGKKITLMQKWPVKKPRPCIEKLTPAEPLITGQRIVDFLFPIPKGGTASIPGPFGSGKCITGETPVLVNNELKPIREVFKYAEKKGKKLVENENETLIELETPLTIQTFDGKTIKESIATHVYRGHTDRLIEIKTRSGRWVKLTPAHKLLKIDSELRVVETPAERLKEGDFILAPRKLSLGDSYKELKVEFE</sequence>
<dbReference type="CDD" id="cd18119">
    <property type="entry name" value="ATP-synt_V_A-type_alpha_N"/>
    <property type="match status" value="1"/>
</dbReference>
<feature type="non-terminal residue" evidence="13">
    <location>
        <position position="366"/>
    </location>
</feature>
<dbReference type="GO" id="GO:0016539">
    <property type="term" value="P:intein-mediated protein splicing"/>
    <property type="evidence" value="ECO:0007669"/>
    <property type="project" value="InterPro"/>
</dbReference>
<dbReference type="SUPFAM" id="SSF50615">
    <property type="entry name" value="N-terminal domain of alpha and beta subunits of F1 ATP synthase"/>
    <property type="match status" value="1"/>
</dbReference>
<keyword evidence="7" id="KW-0067">ATP-binding</keyword>
<dbReference type="CDD" id="cd00081">
    <property type="entry name" value="Hint"/>
    <property type="match status" value="1"/>
</dbReference>
<dbReference type="EC" id="7.1.2.2" evidence="2"/>
<gene>
    <name evidence="13" type="ORF">DRO07_03105</name>
</gene>
<dbReference type="NCBIfam" id="TIGR01445">
    <property type="entry name" value="intein_Nterm"/>
    <property type="match status" value="1"/>
</dbReference>
<dbReference type="GO" id="GO:0005524">
    <property type="term" value="F:ATP binding"/>
    <property type="evidence" value="ECO:0007669"/>
    <property type="project" value="UniProtKB-KW"/>
</dbReference>
<evidence type="ECO:0000256" key="6">
    <source>
        <dbReference type="ARBA" id="ARBA00022781"/>
    </source>
</evidence>
<evidence type="ECO:0000256" key="1">
    <source>
        <dbReference type="ARBA" id="ARBA00008936"/>
    </source>
</evidence>
<dbReference type="InterPro" id="IPR036121">
    <property type="entry name" value="ATPase_F1/V1/A1_a/bsu_N_sf"/>
</dbReference>